<keyword evidence="12" id="KW-1185">Reference proteome</keyword>
<dbReference type="PANTHER" id="PTHR47203">
    <property type="match status" value="1"/>
</dbReference>
<evidence type="ECO:0000256" key="8">
    <source>
        <dbReference type="ARBA" id="ARBA00023204"/>
    </source>
</evidence>
<dbReference type="InterPro" id="IPR011257">
    <property type="entry name" value="DNA_glycosylase"/>
</dbReference>
<evidence type="ECO:0000256" key="2">
    <source>
        <dbReference type="ARBA" id="ARBA00008343"/>
    </source>
</evidence>
<comment type="similarity">
    <text evidence="2">Belongs to the Nth/MutY family.</text>
</comment>
<keyword evidence="7" id="KW-0411">Iron-sulfur</keyword>
<comment type="caution">
    <text evidence="11">The sequence shown here is derived from an EMBL/GenBank/DDBJ whole genome shotgun (WGS) entry which is preliminary data.</text>
</comment>
<evidence type="ECO:0000259" key="10">
    <source>
        <dbReference type="SMART" id="SM00478"/>
    </source>
</evidence>
<name>A0A918BZU3_9DEIO</name>
<dbReference type="GO" id="GO:0051539">
    <property type="term" value="F:4 iron, 4 sulfur cluster binding"/>
    <property type="evidence" value="ECO:0007669"/>
    <property type="project" value="InterPro"/>
</dbReference>
<evidence type="ECO:0000256" key="5">
    <source>
        <dbReference type="ARBA" id="ARBA00022801"/>
    </source>
</evidence>
<evidence type="ECO:0000256" key="1">
    <source>
        <dbReference type="ARBA" id="ARBA00001966"/>
    </source>
</evidence>
<dbReference type="InterPro" id="IPR004035">
    <property type="entry name" value="Endouclease-III_FeS-bd_BS"/>
</dbReference>
<organism evidence="11 12">
    <name type="scientific">Deinococcus ruber</name>
    <dbReference type="NCBI Taxonomy" id="1848197"/>
    <lineage>
        <taxon>Bacteria</taxon>
        <taxon>Thermotogati</taxon>
        <taxon>Deinococcota</taxon>
        <taxon>Deinococci</taxon>
        <taxon>Deinococcales</taxon>
        <taxon>Deinococcaceae</taxon>
        <taxon>Deinococcus</taxon>
    </lineage>
</organism>
<keyword evidence="3" id="KW-0479">Metal-binding</keyword>
<evidence type="ECO:0000256" key="6">
    <source>
        <dbReference type="ARBA" id="ARBA00023004"/>
    </source>
</evidence>
<accession>A0A918BZU3</accession>
<keyword evidence="8" id="KW-0234">DNA repair</keyword>
<dbReference type="InterPro" id="IPR003265">
    <property type="entry name" value="HhH-GPD_domain"/>
</dbReference>
<sequence>MARSVLPLSAQHSAPPQLPEVARRLRERYLPHAPAPEISREPLDGLIETILSQQNVAVMTRRQFAGLKAVYRTWEDALQDGPDGIEAALRAAGGGLARSKADYIWNLLHRLQEQRGELSLRDLRGQSDEAVRTLLESLPGVGPKTASCVMLFNLARPAMPVDTHIERIARRLELVPFKWNAVKIERWFSEVLPPTWAERYTFHVSMIRHGQQVCRSQRPLCAACLLNDVCPSAGVFLHRAEGEG</sequence>
<comment type="cofactor">
    <cofactor evidence="1">
        <name>[4Fe-4S] cluster</name>
        <dbReference type="ChEBI" id="CHEBI:49883"/>
    </cofactor>
</comment>
<evidence type="ECO:0000256" key="7">
    <source>
        <dbReference type="ARBA" id="ARBA00023014"/>
    </source>
</evidence>
<dbReference type="CDD" id="cd00056">
    <property type="entry name" value="ENDO3c"/>
    <property type="match status" value="1"/>
</dbReference>
<dbReference type="EMBL" id="BMQL01000003">
    <property type="protein sequence ID" value="GGQ98620.1"/>
    <property type="molecule type" value="Genomic_DNA"/>
</dbReference>
<evidence type="ECO:0000256" key="3">
    <source>
        <dbReference type="ARBA" id="ARBA00022723"/>
    </source>
</evidence>
<dbReference type="GO" id="GO:0006284">
    <property type="term" value="P:base-excision repair"/>
    <property type="evidence" value="ECO:0007669"/>
    <property type="project" value="InterPro"/>
</dbReference>
<dbReference type="PANTHER" id="PTHR47203:SF1">
    <property type="entry name" value="HYPOTHETICAL BASE EXCISION DNA REPAIR PROTEIN (EUROFUNG)"/>
    <property type="match status" value="1"/>
</dbReference>
<dbReference type="Pfam" id="PF00730">
    <property type="entry name" value="HhH-GPD"/>
    <property type="match status" value="1"/>
</dbReference>
<evidence type="ECO:0000256" key="9">
    <source>
        <dbReference type="ARBA" id="ARBA00023295"/>
    </source>
</evidence>
<dbReference type="GO" id="GO:0016798">
    <property type="term" value="F:hydrolase activity, acting on glycosyl bonds"/>
    <property type="evidence" value="ECO:0007669"/>
    <property type="project" value="UniProtKB-KW"/>
</dbReference>
<dbReference type="InterPro" id="IPR003651">
    <property type="entry name" value="Endonuclease3_FeS-loop_motif"/>
</dbReference>
<dbReference type="Gene3D" id="1.10.340.30">
    <property type="entry name" value="Hypothetical protein, domain 2"/>
    <property type="match status" value="1"/>
</dbReference>
<dbReference type="SMART" id="SM00525">
    <property type="entry name" value="FES"/>
    <property type="match status" value="1"/>
</dbReference>
<keyword evidence="9" id="KW-0326">Glycosidase</keyword>
<dbReference type="Proteomes" id="UP000603865">
    <property type="component" value="Unassembled WGS sequence"/>
</dbReference>
<reference evidence="11" key="2">
    <citation type="submission" date="2020-09" db="EMBL/GenBank/DDBJ databases">
        <authorList>
            <person name="Sun Q."/>
            <person name="Ohkuma M."/>
        </authorList>
    </citation>
    <scope>NUCLEOTIDE SEQUENCE</scope>
    <source>
        <strain evidence="11">JCM 31311</strain>
    </source>
</reference>
<feature type="domain" description="HhH-GPD" evidence="10">
    <location>
        <begin position="51"/>
        <end position="212"/>
    </location>
</feature>
<dbReference type="SMART" id="SM00478">
    <property type="entry name" value="ENDO3c"/>
    <property type="match status" value="1"/>
</dbReference>
<reference evidence="11" key="1">
    <citation type="journal article" date="2014" name="Int. J. Syst. Evol. Microbiol.">
        <title>Complete genome sequence of Corynebacterium casei LMG S-19264T (=DSM 44701T), isolated from a smear-ripened cheese.</title>
        <authorList>
            <consortium name="US DOE Joint Genome Institute (JGI-PGF)"/>
            <person name="Walter F."/>
            <person name="Albersmeier A."/>
            <person name="Kalinowski J."/>
            <person name="Ruckert C."/>
        </authorList>
    </citation>
    <scope>NUCLEOTIDE SEQUENCE</scope>
    <source>
        <strain evidence="11">JCM 31311</strain>
    </source>
</reference>
<keyword evidence="5" id="KW-0378">Hydrolase</keyword>
<gene>
    <name evidence="11" type="ORF">GCM10008957_08750</name>
</gene>
<dbReference type="SUPFAM" id="SSF48150">
    <property type="entry name" value="DNA-glycosylase"/>
    <property type="match status" value="1"/>
</dbReference>
<dbReference type="InterPro" id="IPR023170">
    <property type="entry name" value="HhH_base_excis_C"/>
</dbReference>
<dbReference type="Gene3D" id="1.10.1670.10">
    <property type="entry name" value="Helix-hairpin-Helix base-excision DNA repair enzymes (C-terminal)"/>
    <property type="match status" value="1"/>
</dbReference>
<dbReference type="PROSITE" id="PS00764">
    <property type="entry name" value="ENDONUCLEASE_III_1"/>
    <property type="match status" value="1"/>
</dbReference>
<dbReference type="GO" id="GO:0140097">
    <property type="term" value="F:catalytic activity, acting on DNA"/>
    <property type="evidence" value="ECO:0007669"/>
    <property type="project" value="UniProtKB-ARBA"/>
</dbReference>
<evidence type="ECO:0000256" key="4">
    <source>
        <dbReference type="ARBA" id="ARBA00022763"/>
    </source>
</evidence>
<proteinExistence type="inferred from homology"/>
<keyword evidence="4" id="KW-0227">DNA damage</keyword>
<evidence type="ECO:0000313" key="12">
    <source>
        <dbReference type="Proteomes" id="UP000603865"/>
    </source>
</evidence>
<protein>
    <recommendedName>
        <fullName evidence="10">HhH-GPD domain-containing protein</fullName>
    </recommendedName>
</protein>
<evidence type="ECO:0000313" key="11">
    <source>
        <dbReference type="EMBL" id="GGQ98620.1"/>
    </source>
</evidence>
<dbReference type="GO" id="GO:0046872">
    <property type="term" value="F:metal ion binding"/>
    <property type="evidence" value="ECO:0007669"/>
    <property type="project" value="UniProtKB-KW"/>
</dbReference>
<dbReference type="RefSeq" id="WP_189088291.1">
    <property type="nucleotide sequence ID" value="NZ_BMQL01000003.1"/>
</dbReference>
<keyword evidence="6" id="KW-0408">Iron</keyword>
<dbReference type="AlphaFoldDB" id="A0A918BZU3"/>